<dbReference type="CDD" id="cd00350">
    <property type="entry name" value="rubredoxin_like"/>
    <property type="match status" value="1"/>
</dbReference>
<keyword evidence="4" id="KW-1185">Reference proteome</keyword>
<proteinExistence type="predicted"/>
<gene>
    <name evidence="3" type="ORF">ABS311_16150</name>
</gene>
<dbReference type="RefSeq" id="WP_143872555.1">
    <property type="nucleotide sequence ID" value="NZ_CP041660.1"/>
</dbReference>
<reference evidence="3 4" key="1">
    <citation type="submission" date="2024-06" db="EMBL/GenBank/DDBJ databases">
        <authorList>
            <person name="Chen R.Y."/>
        </authorList>
    </citation>
    <scope>NUCLEOTIDE SEQUENCE [LARGE SCALE GENOMIC DNA]</scope>
    <source>
        <strain evidence="3 4">D2</strain>
    </source>
</reference>
<name>A0ABV1RKJ2_9ALTE</name>
<dbReference type="Proteomes" id="UP001467690">
    <property type="component" value="Unassembled WGS sequence"/>
</dbReference>
<dbReference type="Pfam" id="PF13176">
    <property type="entry name" value="TPR_7"/>
    <property type="match status" value="1"/>
</dbReference>
<dbReference type="InterPro" id="IPR041166">
    <property type="entry name" value="Rubredoxin_2"/>
</dbReference>
<feature type="domain" description="LapB rubredoxin metal binding" evidence="2">
    <location>
        <begin position="348"/>
        <end position="375"/>
    </location>
</feature>
<dbReference type="InterPro" id="IPR011990">
    <property type="entry name" value="TPR-like_helical_dom_sf"/>
</dbReference>
<evidence type="ECO:0000259" key="2">
    <source>
        <dbReference type="Pfam" id="PF18073"/>
    </source>
</evidence>
<dbReference type="Gene3D" id="1.25.40.10">
    <property type="entry name" value="Tetratricopeptide repeat domain"/>
    <property type="match status" value="1"/>
</dbReference>
<protein>
    <recommendedName>
        <fullName evidence="2">LapB rubredoxin metal binding domain-containing protein</fullName>
    </recommendedName>
</protein>
<evidence type="ECO:0000313" key="4">
    <source>
        <dbReference type="Proteomes" id="UP001467690"/>
    </source>
</evidence>
<organism evidence="3 4">
    <name type="scientific">Catenovulum sediminis</name>
    <dbReference type="NCBI Taxonomy" id="1740262"/>
    <lineage>
        <taxon>Bacteria</taxon>
        <taxon>Pseudomonadati</taxon>
        <taxon>Pseudomonadota</taxon>
        <taxon>Gammaproteobacteria</taxon>
        <taxon>Alteromonadales</taxon>
        <taxon>Alteromonadaceae</taxon>
        <taxon>Catenovulum</taxon>
    </lineage>
</organism>
<dbReference type="Pfam" id="PF18073">
    <property type="entry name" value="Zn_ribbon_LapB"/>
    <property type="match status" value="1"/>
</dbReference>
<dbReference type="EMBL" id="JBELOE010000265">
    <property type="protein sequence ID" value="MER2493410.1"/>
    <property type="molecule type" value="Genomic_DNA"/>
</dbReference>
<evidence type="ECO:0000313" key="3">
    <source>
        <dbReference type="EMBL" id="MER2493410.1"/>
    </source>
</evidence>
<dbReference type="SUPFAM" id="SSF48452">
    <property type="entry name" value="TPR-like"/>
    <property type="match status" value="1"/>
</dbReference>
<evidence type="ECO:0000256" key="1">
    <source>
        <dbReference type="ARBA" id="ARBA00022723"/>
    </source>
</evidence>
<accession>A0ABV1RKJ2</accession>
<comment type="caution">
    <text evidence="3">The sequence shown here is derived from an EMBL/GenBank/DDBJ whole genome shotgun (WGS) entry which is preliminary data.</text>
</comment>
<sequence>MPELLFLLLPVAALYGYIMGRNSYRQAQLKQHEKINQDFLSGLNLFLNNQRDKAINVLIENLEVNNETFTTHIALGKLFRAKGENDRAIKIHQFLAKQDILTPEQRRTSIMQLARDYIDCALYDRAEALLLPQLDDQICAREARVLLSRIYQVFKDWQKAYEVIEPVESIEGENLDNTKAYLLCELASVKSGEEREAMLKQALQYKTDCARAYLDLIEYYSVNQQKDNAQVMAKALAETCPKFSTMLVERLDKIFESDEQQLAFLEAIADKTKSTSVIASIARIYEKQSRNTDARKKVIALLEKHATIAGFANLLSLNAKKIEAPEAQQMMINLEGMVRNKIKQLPKYECEQCGYQGSLLFWQCPRCKYWGSVKPIVGLTGD</sequence>
<dbReference type="InterPro" id="IPR019734">
    <property type="entry name" value="TPR_rpt"/>
</dbReference>
<keyword evidence="1" id="KW-0479">Metal-binding</keyword>